<feature type="compositionally biased region" description="Basic and acidic residues" evidence="1">
    <location>
        <begin position="10"/>
        <end position="20"/>
    </location>
</feature>
<gene>
    <name evidence="3" type="ORF">PBT88_18375</name>
</gene>
<dbReference type="InterPro" id="IPR045599">
    <property type="entry name" value="DUF6456"/>
</dbReference>
<dbReference type="RefSeq" id="WP_270076744.1">
    <property type="nucleotide sequence ID" value="NZ_CP115174.1"/>
</dbReference>
<dbReference type="Proteomes" id="UP001210865">
    <property type="component" value="Chromosome"/>
</dbReference>
<reference evidence="3 4" key="1">
    <citation type="submission" date="2022-12" db="EMBL/GenBank/DDBJ databases">
        <title>Sphingomonas abieness sp. nov., an endophytic bacterium isolated from Abies koreana.</title>
        <authorList>
            <person name="Jiang L."/>
            <person name="Lee J."/>
        </authorList>
    </citation>
    <scope>NUCLEOTIDE SEQUENCE [LARGE SCALE GENOMIC DNA]</scope>
    <source>
        <strain evidence="4">PAMB 00755</strain>
    </source>
</reference>
<evidence type="ECO:0000256" key="1">
    <source>
        <dbReference type="SAM" id="MobiDB-lite"/>
    </source>
</evidence>
<protein>
    <submittedName>
        <fullName evidence="3">DUF6456 domain-containing protein</fullName>
    </submittedName>
</protein>
<dbReference type="Pfam" id="PF20057">
    <property type="entry name" value="DUF6456"/>
    <property type="match status" value="1"/>
</dbReference>
<evidence type="ECO:0000259" key="2">
    <source>
        <dbReference type="Pfam" id="PF20057"/>
    </source>
</evidence>
<feature type="domain" description="DUF6456" evidence="2">
    <location>
        <begin position="62"/>
        <end position="186"/>
    </location>
</feature>
<dbReference type="EMBL" id="CP115174">
    <property type="protein sequence ID" value="WBO22096.1"/>
    <property type="molecule type" value="Genomic_DNA"/>
</dbReference>
<evidence type="ECO:0000313" key="4">
    <source>
        <dbReference type="Proteomes" id="UP001210865"/>
    </source>
</evidence>
<keyword evidence="4" id="KW-1185">Reference proteome</keyword>
<name>A0ABY7NNP6_9SPHN</name>
<evidence type="ECO:0000313" key="3">
    <source>
        <dbReference type="EMBL" id="WBO22096.1"/>
    </source>
</evidence>
<accession>A0ABY7NNP6</accession>
<proteinExistence type="predicted"/>
<organism evidence="3 4">
    <name type="scientific">Sphingomonas abietis</name>
    <dbReference type="NCBI Taxonomy" id="3012344"/>
    <lineage>
        <taxon>Bacteria</taxon>
        <taxon>Pseudomonadati</taxon>
        <taxon>Pseudomonadota</taxon>
        <taxon>Alphaproteobacteria</taxon>
        <taxon>Sphingomonadales</taxon>
        <taxon>Sphingomonadaceae</taxon>
        <taxon>Sphingomonas</taxon>
    </lineage>
</organism>
<feature type="region of interest" description="Disordered" evidence="1">
    <location>
        <begin position="1"/>
        <end position="20"/>
    </location>
</feature>
<sequence>MGGGSGARVRKVETSGDNGRRLLVERALPQDGAVRRSGSVSASTAASTAAAAGRTRLARSVTVNLAESPLGWLRARGLVDARQFEAGERLRGDWTIAGMAPRVTMRWDAGARSTGDGLDPTLAQMSARRRMEAALDAVGPGLRDVLWRIVCAGDGMEATERALGWPARAGRVVLTLALDRLADSYGLR</sequence>